<dbReference type="RefSeq" id="WP_308716946.1">
    <property type="nucleotide sequence ID" value="NZ_JAVHUY010000045.1"/>
</dbReference>
<sequence length="119" mass="12262">MSAAVTVTVCRGCCCGTTRKHPGVDHDGQVGRLRAAAGPPHRVRVSDCLNVCGESNVVVVQPTPAARRDGARPVWLGGVLDGDVESRVAAWVSAGGPGVAPLPSALQAHAFPAPRWKAH</sequence>
<comment type="caution">
    <text evidence="1">The sequence shown here is derived from an EMBL/GenBank/DDBJ whole genome shotgun (WGS) entry which is preliminary data.</text>
</comment>
<dbReference type="EMBL" id="JAVHUY010000045">
    <property type="protein sequence ID" value="MDQ7909686.1"/>
    <property type="molecule type" value="Genomic_DNA"/>
</dbReference>
<keyword evidence="2" id="KW-1185">Reference proteome</keyword>
<proteinExistence type="predicted"/>
<name>A0ABU0ZRP3_9ACTN</name>
<gene>
    <name evidence="1" type="ORF">RB614_34710</name>
</gene>
<dbReference type="Proteomes" id="UP001230908">
    <property type="component" value="Unassembled WGS sequence"/>
</dbReference>
<accession>A0ABU0ZRP3</accession>
<evidence type="ECO:0008006" key="3">
    <source>
        <dbReference type="Google" id="ProtNLM"/>
    </source>
</evidence>
<organism evidence="1 2">
    <name type="scientific">Phytohabitans maris</name>
    <dbReference type="NCBI Taxonomy" id="3071409"/>
    <lineage>
        <taxon>Bacteria</taxon>
        <taxon>Bacillati</taxon>
        <taxon>Actinomycetota</taxon>
        <taxon>Actinomycetes</taxon>
        <taxon>Micromonosporales</taxon>
        <taxon>Micromonosporaceae</taxon>
    </lineage>
</organism>
<evidence type="ECO:0000313" key="1">
    <source>
        <dbReference type="EMBL" id="MDQ7909686.1"/>
    </source>
</evidence>
<evidence type="ECO:0000313" key="2">
    <source>
        <dbReference type="Proteomes" id="UP001230908"/>
    </source>
</evidence>
<protein>
    <recommendedName>
        <fullName evidence="3">(2Fe-2S) ferredoxin domain-containing protein</fullName>
    </recommendedName>
</protein>
<reference evidence="1 2" key="1">
    <citation type="submission" date="2023-08" db="EMBL/GenBank/DDBJ databases">
        <title>Phytohabitans sansha sp. nov., isolated from marine sediment.</title>
        <authorList>
            <person name="Zhao Y."/>
            <person name="Yi K."/>
        </authorList>
    </citation>
    <scope>NUCLEOTIDE SEQUENCE [LARGE SCALE GENOMIC DNA]</scope>
    <source>
        <strain evidence="1 2">ZYX-F-186</strain>
    </source>
</reference>